<evidence type="ECO:0000313" key="2">
    <source>
        <dbReference type="Proteomes" id="UP000054538"/>
    </source>
</evidence>
<evidence type="ECO:0000313" key="1">
    <source>
        <dbReference type="EMBL" id="KIK95766.1"/>
    </source>
</evidence>
<reference evidence="2" key="2">
    <citation type="submission" date="2015-01" db="EMBL/GenBank/DDBJ databases">
        <title>Evolutionary Origins and Diversification of the Mycorrhizal Mutualists.</title>
        <authorList>
            <consortium name="DOE Joint Genome Institute"/>
            <consortium name="Mycorrhizal Genomics Consortium"/>
            <person name="Kohler A."/>
            <person name="Kuo A."/>
            <person name="Nagy L.G."/>
            <person name="Floudas D."/>
            <person name="Copeland A."/>
            <person name="Barry K.W."/>
            <person name="Cichocki N."/>
            <person name="Veneault-Fourrey C."/>
            <person name="LaButti K."/>
            <person name="Lindquist E.A."/>
            <person name="Lipzen A."/>
            <person name="Lundell T."/>
            <person name="Morin E."/>
            <person name="Murat C."/>
            <person name="Riley R."/>
            <person name="Ohm R."/>
            <person name="Sun H."/>
            <person name="Tunlid A."/>
            <person name="Henrissat B."/>
            <person name="Grigoriev I.V."/>
            <person name="Hibbett D.S."/>
            <person name="Martin F."/>
        </authorList>
    </citation>
    <scope>NUCLEOTIDE SEQUENCE [LARGE SCALE GENOMIC DNA]</scope>
    <source>
        <strain evidence="2">Ve08.2h10</strain>
    </source>
</reference>
<dbReference type="HOGENOM" id="CLU_1454863_0_0_1"/>
<proteinExistence type="predicted"/>
<dbReference type="AlphaFoldDB" id="A0A0D0DZ88"/>
<gene>
    <name evidence="1" type="ORF">PAXRUDRAFT_11237</name>
</gene>
<reference evidence="1 2" key="1">
    <citation type="submission" date="2014-04" db="EMBL/GenBank/DDBJ databases">
        <authorList>
            <consortium name="DOE Joint Genome Institute"/>
            <person name="Kuo A."/>
            <person name="Kohler A."/>
            <person name="Jargeat P."/>
            <person name="Nagy L.G."/>
            <person name="Floudas D."/>
            <person name="Copeland A."/>
            <person name="Barry K.W."/>
            <person name="Cichocki N."/>
            <person name="Veneault-Fourrey C."/>
            <person name="LaButti K."/>
            <person name="Lindquist E.A."/>
            <person name="Lipzen A."/>
            <person name="Lundell T."/>
            <person name="Morin E."/>
            <person name="Murat C."/>
            <person name="Sun H."/>
            <person name="Tunlid A."/>
            <person name="Henrissat B."/>
            <person name="Grigoriev I.V."/>
            <person name="Hibbett D.S."/>
            <person name="Martin F."/>
            <person name="Nordberg H.P."/>
            <person name="Cantor M.N."/>
            <person name="Hua S.X."/>
        </authorList>
    </citation>
    <scope>NUCLEOTIDE SEQUENCE [LARGE SCALE GENOMIC DNA]</scope>
    <source>
        <strain evidence="1 2">Ve08.2h10</strain>
    </source>
</reference>
<accession>A0A0D0DZ88</accession>
<sequence>MYLVAVIFAGRDRALVAKYSISTEEPSDDDFASPTMSPQLEGGWQSSWSALPSRFINPSVAAVRLSSSLLLQPSLRCRNTLKNPSLGLSHAHRRDEPPPMLSPKLQVHLTLESINVNPSAIVMAAVGSENARPRGVFRSTTSASALPPQGNFEYALRCGVCLDLPYVRTSAMSCTPFSPVSLPLYP</sequence>
<name>A0A0D0DZ88_9AGAM</name>
<keyword evidence="2" id="KW-1185">Reference proteome</keyword>
<dbReference type="EMBL" id="KN825022">
    <property type="protein sequence ID" value="KIK95766.1"/>
    <property type="molecule type" value="Genomic_DNA"/>
</dbReference>
<dbReference type="InParanoid" id="A0A0D0DZ88"/>
<dbReference type="Proteomes" id="UP000054538">
    <property type="component" value="Unassembled WGS sequence"/>
</dbReference>
<organism evidence="1 2">
    <name type="scientific">Paxillus rubicundulus Ve08.2h10</name>
    <dbReference type="NCBI Taxonomy" id="930991"/>
    <lineage>
        <taxon>Eukaryota</taxon>
        <taxon>Fungi</taxon>
        <taxon>Dikarya</taxon>
        <taxon>Basidiomycota</taxon>
        <taxon>Agaricomycotina</taxon>
        <taxon>Agaricomycetes</taxon>
        <taxon>Agaricomycetidae</taxon>
        <taxon>Boletales</taxon>
        <taxon>Paxilineae</taxon>
        <taxon>Paxillaceae</taxon>
        <taxon>Paxillus</taxon>
    </lineage>
</organism>
<protein>
    <submittedName>
        <fullName evidence="1">Uncharacterized protein</fullName>
    </submittedName>
</protein>